<dbReference type="InterPro" id="IPR005743">
    <property type="entry name" value="GyrA"/>
</dbReference>
<dbReference type="InterPro" id="IPR006691">
    <property type="entry name" value="GyrA/parC_rep"/>
</dbReference>
<feature type="short sequence motif" description="GyrA-box" evidence="9">
    <location>
        <begin position="527"/>
        <end position="533"/>
    </location>
</feature>
<dbReference type="Gene3D" id="3.30.1360.40">
    <property type="match status" value="1"/>
</dbReference>
<evidence type="ECO:0000256" key="7">
    <source>
        <dbReference type="ARBA" id="ARBA00023125"/>
    </source>
</evidence>
<evidence type="ECO:0000256" key="6">
    <source>
        <dbReference type="ARBA" id="ARBA00023029"/>
    </source>
</evidence>
<evidence type="ECO:0000256" key="8">
    <source>
        <dbReference type="ARBA" id="ARBA00023235"/>
    </source>
</evidence>
<dbReference type="Gene3D" id="1.10.268.10">
    <property type="entry name" value="Topoisomerase, domain 3"/>
    <property type="match status" value="1"/>
</dbReference>
<dbReference type="CDD" id="cd00187">
    <property type="entry name" value="TOP4c"/>
    <property type="match status" value="1"/>
</dbReference>
<organism evidence="14 15">
    <name type="scientific">Metabacillus arenae</name>
    <dbReference type="NCBI Taxonomy" id="2771434"/>
    <lineage>
        <taxon>Bacteria</taxon>
        <taxon>Bacillati</taxon>
        <taxon>Bacillota</taxon>
        <taxon>Bacilli</taxon>
        <taxon>Bacillales</taxon>
        <taxon>Bacillaceae</taxon>
        <taxon>Metabacillus</taxon>
    </lineage>
</organism>
<dbReference type="FunFam" id="2.120.10.90:FF:000004">
    <property type="entry name" value="DNA gyrase subunit A"/>
    <property type="match status" value="1"/>
</dbReference>
<dbReference type="InterPro" id="IPR013758">
    <property type="entry name" value="Topo_IIA_A/C_ab"/>
</dbReference>
<dbReference type="NCBIfam" id="NF004044">
    <property type="entry name" value="PRK05561.1"/>
    <property type="match status" value="1"/>
</dbReference>
<dbReference type="FunFam" id="3.90.199.10:FF:000001">
    <property type="entry name" value="DNA gyrase subunit A"/>
    <property type="match status" value="1"/>
</dbReference>
<dbReference type="InterPro" id="IPR013757">
    <property type="entry name" value="Topo_IIA_A_a_sf"/>
</dbReference>
<comment type="miscellaneous">
    <text evidence="9">Few gyrases are as efficient as E.coli at forming negative supercoils. Not all organisms have 2 type II topoisomerases; in organisms with a single type II topoisomerase this enzyme also has to decatenate newly replicated chromosomes.</text>
</comment>
<evidence type="ECO:0000256" key="9">
    <source>
        <dbReference type="HAMAP-Rule" id="MF_01897"/>
    </source>
</evidence>
<comment type="subcellular location">
    <subcellularLocation>
        <location evidence="9">Cytoplasm</location>
    </subcellularLocation>
</comment>
<feature type="compositionally biased region" description="Acidic residues" evidence="12">
    <location>
        <begin position="816"/>
        <end position="825"/>
    </location>
</feature>
<feature type="active site" description="O-(5'-phospho-DNA)-tyrosine intermediate" evidence="9 10">
    <location>
        <position position="123"/>
    </location>
</feature>
<dbReference type="SUPFAM" id="SSF56719">
    <property type="entry name" value="Type II DNA topoisomerase"/>
    <property type="match status" value="1"/>
</dbReference>
<comment type="catalytic activity">
    <reaction evidence="1 9 10">
        <text>ATP-dependent breakage, passage and rejoining of double-stranded DNA.</text>
        <dbReference type="EC" id="5.6.2.2"/>
    </reaction>
</comment>
<dbReference type="InterPro" id="IPR002205">
    <property type="entry name" value="Topo_IIA_dom_A"/>
</dbReference>
<keyword evidence="7 9" id="KW-0238">DNA-binding</keyword>
<keyword evidence="3 9" id="KW-0963">Cytoplasm</keyword>
<comment type="subunit">
    <text evidence="9">Heterotetramer, composed of two GyrA and two GyrB chains. In the heterotetramer, GyrA contains the active site tyrosine that forms a transient covalent intermediate with DNA, while GyrB binds cofactors and catalyzes ATP hydrolysis.</text>
</comment>
<dbReference type="Gene3D" id="3.90.199.10">
    <property type="entry name" value="Topoisomerase II, domain 5"/>
    <property type="match status" value="1"/>
</dbReference>
<dbReference type="EC" id="5.6.2.2" evidence="9"/>
<dbReference type="InterPro" id="IPR035516">
    <property type="entry name" value="Gyrase/topoIV_suA_C"/>
</dbReference>
<dbReference type="SUPFAM" id="SSF101904">
    <property type="entry name" value="GyrA/ParC C-terminal domain-like"/>
    <property type="match status" value="1"/>
</dbReference>
<dbReference type="GO" id="GO:0006265">
    <property type="term" value="P:DNA topological change"/>
    <property type="evidence" value="ECO:0007669"/>
    <property type="project" value="UniProtKB-UniRule"/>
</dbReference>
<protein>
    <recommendedName>
        <fullName evidence="9">DNA gyrase subunit A</fullName>
        <ecNumber evidence="9">5.6.2.2</ecNumber>
    </recommendedName>
</protein>
<dbReference type="PANTHER" id="PTHR43493:SF5">
    <property type="entry name" value="DNA GYRASE SUBUNIT A, CHLOROPLASTIC_MITOCHONDRIAL"/>
    <property type="match status" value="1"/>
</dbReference>
<dbReference type="Gene3D" id="2.120.10.90">
    <property type="entry name" value="DNA gyrase/topoisomerase IV, subunit A, C-terminal"/>
    <property type="match status" value="1"/>
</dbReference>
<name>A0A926NE85_9BACI</name>
<dbReference type="HAMAP" id="MF_01897">
    <property type="entry name" value="GyrA"/>
    <property type="match status" value="1"/>
</dbReference>
<dbReference type="GO" id="GO:0034335">
    <property type="term" value="F:DNA negative supercoiling activity"/>
    <property type="evidence" value="ECO:0007669"/>
    <property type="project" value="UniProtKB-ARBA"/>
</dbReference>
<dbReference type="PROSITE" id="PS52040">
    <property type="entry name" value="TOPO_IIA"/>
    <property type="match status" value="1"/>
</dbReference>
<dbReference type="NCBIfam" id="NF004043">
    <property type="entry name" value="PRK05560.1"/>
    <property type="match status" value="1"/>
</dbReference>
<feature type="region of interest" description="Disordered" evidence="12">
    <location>
        <begin position="809"/>
        <end position="839"/>
    </location>
</feature>
<proteinExistence type="inferred from homology"/>
<evidence type="ECO:0000256" key="2">
    <source>
        <dbReference type="ARBA" id="ARBA00008263"/>
    </source>
</evidence>
<dbReference type="GO" id="GO:0009330">
    <property type="term" value="C:DNA topoisomerase type II (double strand cut, ATP-hydrolyzing) complex"/>
    <property type="evidence" value="ECO:0007669"/>
    <property type="project" value="TreeGrafter"/>
</dbReference>
<comment type="function">
    <text evidence="9">A type II topoisomerase that negatively supercoils closed circular double-stranded (ds) DNA in an ATP-dependent manner to modulate DNA topology and maintain chromosomes in an underwound state. Negative supercoiling favors strand separation, and DNA replication, transcription, recombination and repair, all of which involve strand separation. Also able to catalyze the interconversion of other topological isomers of dsDNA rings, including catenanes and knotted rings. Type II topoisomerases break and join 2 DNA strands simultaneously in an ATP-dependent manner.</text>
</comment>
<dbReference type="SMART" id="SM00434">
    <property type="entry name" value="TOP4c"/>
    <property type="match status" value="1"/>
</dbReference>
<accession>A0A926NE85</accession>
<evidence type="ECO:0000313" key="14">
    <source>
        <dbReference type="EMBL" id="MBD1379869.1"/>
    </source>
</evidence>
<evidence type="ECO:0000313" key="15">
    <source>
        <dbReference type="Proteomes" id="UP000626844"/>
    </source>
</evidence>
<dbReference type="Pfam" id="PF00521">
    <property type="entry name" value="DNA_topoisoIV"/>
    <property type="match status" value="1"/>
</dbReference>
<evidence type="ECO:0000256" key="4">
    <source>
        <dbReference type="ARBA" id="ARBA00022741"/>
    </source>
</evidence>
<dbReference type="GO" id="GO:0006261">
    <property type="term" value="P:DNA-templated DNA replication"/>
    <property type="evidence" value="ECO:0007669"/>
    <property type="project" value="UniProtKB-UniRule"/>
</dbReference>
<keyword evidence="15" id="KW-1185">Reference proteome</keyword>
<dbReference type="NCBIfam" id="TIGR01063">
    <property type="entry name" value="gyrA"/>
    <property type="match status" value="1"/>
</dbReference>
<dbReference type="InterPro" id="IPR013760">
    <property type="entry name" value="Topo_IIA-like_dom_sf"/>
</dbReference>
<dbReference type="RefSeq" id="WP_191156876.1">
    <property type="nucleotide sequence ID" value="NZ_JACXAI010000005.1"/>
</dbReference>
<feature type="coiled-coil region" evidence="11">
    <location>
        <begin position="437"/>
        <end position="485"/>
    </location>
</feature>
<dbReference type="Pfam" id="PF03989">
    <property type="entry name" value="DNA_gyraseA_C"/>
    <property type="match status" value="6"/>
</dbReference>
<evidence type="ECO:0000256" key="1">
    <source>
        <dbReference type="ARBA" id="ARBA00000185"/>
    </source>
</evidence>
<dbReference type="FunFam" id="3.30.1360.40:FF:000002">
    <property type="entry name" value="DNA gyrase subunit A"/>
    <property type="match status" value="1"/>
</dbReference>
<evidence type="ECO:0000259" key="13">
    <source>
        <dbReference type="PROSITE" id="PS52040"/>
    </source>
</evidence>
<comment type="caution">
    <text evidence="14">The sequence shown here is derived from an EMBL/GenBank/DDBJ whole genome shotgun (WGS) entry which is preliminary data.</text>
</comment>
<keyword evidence="4 9" id="KW-0547">Nucleotide-binding</keyword>
<dbReference type="PANTHER" id="PTHR43493">
    <property type="entry name" value="DNA GYRASE/TOPOISOMERASE SUBUNIT A"/>
    <property type="match status" value="1"/>
</dbReference>
<gene>
    <name evidence="9 14" type="primary">gyrA</name>
    <name evidence="14" type="ORF">IC621_06475</name>
</gene>
<sequence length="839" mass="94138">MDENLKPRVKEINISQEMRTSFLDYAMSVIVSRALPDVRDGLKPVHRRILYAMNDLGMTSDKPFKKSARIVGEVIGKYHPHGDSAVYDSMVRMAQDFNFRYMLVDGHGNFGSVDGDAAAAMRYTEARMSKISMELLRDITKDTIDYQDNYDGSEREPIVLPSRFPNLLVNGAAGIAVGMATNIPPHQLGEVVDGVLALSKDPDITIAELMEIIPGPDFPTAGQILGRSGIRKAYETGRGSITIRAKVEIEEKPSGKQVILVKELPYQVNKARLIEKIADLARDKKIEGISDLRDESDRKGMRIVIEVRKDANANVLLNNLFKQTALQTSFGINLLALVDGQPQVLNLKQCLYHYLEHQKVVIKRRTAFELRKAEARAHILEGLRIALDNLDAVINLIRNSQTTDIARQGLMEQFSLSEKQAQAILDMRLQRLTGLEREKIEEEYQNLLKLIAELKAILADEEKVLEIIRNELTEIKDRFNDERRTELVAGGIEMIEDEDLIPVENIVLTLTHNGYIKRLPLSTYKSQKRGGRGIQGMGTNEDDFVEHLLTTSTHDTILFFTNKGKVYRAKGYEIPEYSRTAKGIPIINLLGIEKGEWINAIIPVSEFVDDWYIFFTTKEGISKRTALSQFANIRKGGLIALNLREEDELISVRLTDGSKHMIIGTKNGMLIRFPETDVRLMGRTATGVKGITLDQDDEVVGMEILEEKTDVLIVTHNGYGKRTPAEEYRIQSRGGKGLKTCNITDKNGQVVSVKTPKGDEDLMLITASGVLIRMDVSGISTMGRNTQGVKLIRLDENEYVATVAIVEKEEEKPEEIVDMETEDNPADVNTNTETEPNEE</sequence>
<evidence type="ECO:0000256" key="3">
    <source>
        <dbReference type="ARBA" id="ARBA00022490"/>
    </source>
</evidence>
<dbReference type="GO" id="GO:0005694">
    <property type="term" value="C:chromosome"/>
    <property type="evidence" value="ECO:0007669"/>
    <property type="project" value="InterPro"/>
</dbReference>
<reference evidence="14" key="1">
    <citation type="submission" date="2020-09" db="EMBL/GenBank/DDBJ databases">
        <title>A novel bacterium of genus Bacillus, isolated from South China Sea.</title>
        <authorList>
            <person name="Huang H."/>
            <person name="Mo K."/>
            <person name="Hu Y."/>
        </authorList>
    </citation>
    <scope>NUCLEOTIDE SEQUENCE</scope>
    <source>
        <strain evidence="14">IB182487</strain>
    </source>
</reference>
<keyword evidence="6 9" id="KW-0799">Topoisomerase</keyword>
<keyword evidence="8 9" id="KW-0413">Isomerase</keyword>
<comment type="similarity">
    <text evidence="2 9">Belongs to the type II topoisomerase GyrA/ParC subunit family.</text>
</comment>
<evidence type="ECO:0000256" key="5">
    <source>
        <dbReference type="ARBA" id="ARBA00022840"/>
    </source>
</evidence>
<dbReference type="InterPro" id="IPR050220">
    <property type="entry name" value="Type_II_DNA_Topoisomerases"/>
</dbReference>
<evidence type="ECO:0000256" key="12">
    <source>
        <dbReference type="SAM" id="MobiDB-lite"/>
    </source>
</evidence>
<feature type="compositionally biased region" description="Low complexity" evidence="12">
    <location>
        <begin position="829"/>
        <end position="839"/>
    </location>
</feature>
<dbReference type="Proteomes" id="UP000626844">
    <property type="component" value="Unassembled WGS sequence"/>
</dbReference>
<dbReference type="GO" id="GO:0005737">
    <property type="term" value="C:cytoplasm"/>
    <property type="evidence" value="ECO:0007669"/>
    <property type="project" value="UniProtKB-SubCell"/>
</dbReference>
<feature type="domain" description="Topo IIA-type catalytic" evidence="13">
    <location>
        <begin position="35"/>
        <end position="500"/>
    </location>
</feature>
<dbReference type="GO" id="GO:0005524">
    <property type="term" value="F:ATP binding"/>
    <property type="evidence" value="ECO:0007669"/>
    <property type="project" value="UniProtKB-UniRule"/>
</dbReference>
<dbReference type="GO" id="GO:0003677">
    <property type="term" value="F:DNA binding"/>
    <property type="evidence" value="ECO:0007669"/>
    <property type="project" value="UniProtKB-UniRule"/>
</dbReference>
<evidence type="ECO:0000256" key="11">
    <source>
        <dbReference type="SAM" id="Coils"/>
    </source>
</evidence>
<evidence type="ECO:0000256" key="10">
    <source>
        <dbReference type="PROSITE-ProRule" id="PRU01384"/>
    </source>
</evidence>
<dbReference type="FunFam" id="1.10.268.10:FF:000001">
    <property type="entry name" value="DNA gyrase subunit A"/>
    <property type="match status" value="1"/>
</dbReference>
<keyword evidence="11" id="KW-0175">Coiled coil</keyword>
<dbReference type="EMBL" id="JACXAI010000005">
    <property type="protein sequence ID" value="MBD1379869.1"/>
    <property type="molecule type" value="Genomic_DNA"/>
</dbReference>
<keyword evidence="5 9" id="KW-0067">ATP-binding</keyword>
<dbReference type="AlphaFoldDB" id="A0A926NE85"/>